<dbReference type="EMBL" id="CAUYUJ010015479">
    <property type="protein sequence ID" value="CAK0854435.1"/>
    <property type="molecule type" value="Genomic_DNA"/>
</dbReference>
<dbReference type="Proteomes" id="UP001189429">
    <property type="component" value="Unassembled WGS sequence"/>
</dbReference>
<reference evidence="1" key="1">
    <citation type="submission" date="2023-10" db="EMBL/GenBank/DDBJ databases">
        <authorList>
            <person name="Chen Y."/>
            <person name="Shah S."/>
            <person name="Dougan E. K."/>
            <person name="Thang M."/>
            <person name="Chan C."/>
        </authorList>
    </citation>
    <scope>NUCLEOTIDE SEQUENCE [LARGE SCALE GENOMIC DNA]</scope>
</reference>
<evidence type="ECO:0000313" key="2">
    <source>
        <dbReference type="Proteomes" id="UP001189429"/>
    </source>
</evidence>
<gene>
    <name evidence="1" type="ORF">PCOR1329_LOCUS45546</name>
</gene>
<evidence type="ECO:0000313" key="1">
    <source>
        <dbReference type="EMBL" id="CAK0854435.1"/>
    </source>
</evidence>
<accession>A0ABN9U5Z4</accession>
<organism evidence="1 2">
    <name type="scientific">Prorocentrum cordatum</name>
    <dbReference type="NCBI Taxonomy" id="2364126"/>
    <lineage>
        <taxon>Eukaryota</taxon>
        <taxon>Sar</taxon>
        <taxon>Alveolata</taxon>
        <taxon>Dinophyceae</taxon>
        <taxon>Prorocentrales</taxon>
        <taxon>Prorocentraceae</taxon>
        <taxon>Prorocentrum</taxon>
    </lineage>
</organism>
<sequence>MHVCGLVLPGTLVVLVVYRRDRECVLQFVVAIYLLFHHLSVHSCTYGANRMIVSVTAGGEGADPATLCEGPLCDMLGEGATEFSMYQVFSRSRNESFECNFKVQTTDWEHPVAFALWRGCLDGWKEVQRIAEGRLPATIVGAQAGALDELPPDRGKQVETNLRKIFQDAGLLEGAGAGLAECVVGKGEQQSELNAVDSA</sequence>
<protein>
    <submittedName>
        <fullName evidence="1">Uncharacterized protein</fullName>
    </submittedName>
</protein>
<keyword evidence="2" id="KW-1185">Reference proteome</keyword>
<proteinExistence type="predicted"/>
<name>A0ABN9U5Z4_9DINO</name>
<comment type="caution">
    <text evidence="1">The sequence shown here is derived from an EMBL/GenBank/DDBJ whole genome shotgun (WGS) entry which is preliminary data.</text>
</comment>